<keyword evidence="3" id="KW-0540">Nuclease</keyword>
<evidence type="ECO:0000256" key="1">
    <source>
        <dbReference type="ARBA" id="ARBA00022679"/>
    </source>
</evidence>
<dbReference type="CDD" id="cd05481">
    <property type="entry name" value="retropepsin_like_LTR_1"/>
    <property type="match status" value="1"/>
</dbReference>
<dbReference type="InterPro" id="IPR050951">
    <property type="entry name" value="Retrovirus_Pol_polyprotein"/>
</dbReference>
<dbReference type="GO" id="GO:0016779">
    <property type="term" value="F:nucleotidyltransferase activity"/>
    <property type="evidence" value="ECO:0007669"/>
    <property type="project" value="UniProtKB-KW"/>
</dbReference>
<dbReference type="GO" id="GO:0004519">
    <property type="term" value="F:endonuclease activity"/>
    <property type="evidence" value="ECO:0007669"/>
    <property type="project" value="UniProtKB-KW"/>
</dbReference>
<dbReference type="SUPFAM" id="SSF50630">
    <property type="entry name" value="Acid proteases"/>
    <property type="match status" value="1"/>
</dbReference>
<accession>A0AA47MN29</accession>
<dbReference type="EMBL" id="JAOPHQ010003436">
    <property type="protein sequence ID" value="KAK0143081.1"/>
    <property type="molecule type" value="Genomic_DNA"/>
</dbReference>
<organism evidence="6 7">
    <name type="scientific">Merluccius polli</name>
    <name type="common">Benguela hake</name>
    <name type="synonym">Merluccius cadenati</name>
    <dbReference type="NCBI Taxonomy" id="89951"/>
    <lineage>
        <taxon>Eukaryota</taxon>
        <taxon>Metazoa</taxon>
        <taxon>Chordata</taxon>
        <taxon>Craniata</taxon>
        <taxon>Vertebrata</taxon>
        <taxon>Euteleostomi</taxon>
        <taxon>Actinopterygii</taxon>
        <taxon>Neopterygii</taxon>
        <taxon>Teleostei</taxon>
        <taxon>Neoteleostei</taxon>
        <taxon>Acanthomorphata</taxon>
        <taxon>Zeiogadaria</taxon>
        <taxon>Gadariae</taxon>
        <taxon>Gadiformes</taxon>
        <taxon>Gadoidei</taxon>
        <taxon>Merlucciidae</taxon>
        <taxon>Merluccius</taxon>
    </lineage>
</organism>
<evidence type="ECO:0000256" key="5">
    <source>
        <dbReference type="SAM" id="MobiDB-lite"/>
    </source>
</evidence>
<dbReference type="PANTHER" id="PTHR37984:SF5">
    <property type="entry name" value="PROTEIN NYNRIN-LIKE"/>
    <property type="match status" value="1"/>
</dbReference>
<feature type="region of interest" description="Disordered" evidence="5">
    <location>
        <begin position="143"/>
        <end position="163"/>
    </location>
</feature>
<keyword evidence="4" id="KW-0255">Endonuclease</keyword>
<sequence>MKGLHPPATLQLTVYHNFTFATEGDKMELAKIMEQFEAYCIPKCNVTFERHRFFTSKTYEFGGLTESLIKDRIVCGIPDNGLRERKLRGQDLNLGKAIALCRAAEAVKSQAKELISDGSCNVDAVRKDANKLFKQKSANLKKGMGQTNKNRMGNQKSCSRCKPSSTRHEYDVDEFYVDAVNENKQEKKGWMMTLKVNDIHIPFKLDTGAQVNVMSEIDVKKIRPRPKINGAKVKVPGYSGANIPVKGKCIVKVTQKDKAHTLAFIVVPKHVQAILGLSACERLNLVKRVLVVESKGETDYEELMKEYQDLFQGLGCVPGEHMFRVDKNVPPVIHPCRGGLPV</sequence>
<dbReference type="Pfam" id="PF13650">
    <property type="entry name" value="Asp_protease_2"/>
    <property type="match status" value="1"/>
</dbReference>
<keyword evidence="2" id="KW-0548">Nucleotidyltransferase</keyword>
<keyword evidence="4" id="KW-0378">Hydrolase</keyword>
<feature type="compositionally biased region" description="Polar residues" evidence="5">
    <location>
        <begin position="145"/>
        <end position="163"/>
    </location>
</feature>
<keyword evidence="1" id="KW-0808">Transferase</keyword>
<reference evidence="6" key="1">
    <citation type="journal article" date="2023" name="Front. Mar. Sci.">
        <title>A new Merluccius polli reference genome to investigate the effects of global change in West African waters.</title>
        <authorList>
            <person name="Mateo J.L."/>
            <person name="Blanco-Fernandez C."/>
            <person name="Garcia-Vazquez E."/>
            <person name="Machado-Schiaffino G."/>
        </authorList>
    </citation>
    <scope>NUCLEOTIDE SEQUENCE</scope>
    <source>
        <strain evidence="6">C29</strain>
        <tissue evidence="6">Fin</tissue>
    </source>
</reference>
<dbReference type="Proteomes" id="UP001174136">
    <property type="component" value="Unassembled WGS sequence"/>
</dbReference>
<name>A0AA47MN29_MERPO</name>
<evidence type="ECO:0000256" key="4">
    <source>
        <dbReference type="ARBA" id="ARBA00022759"/>
    </source>
</evidence>
<dbReference type="InterPro" id="IPR021109">
    <property type="entry name" value="Peptidase_aspartic_dom_sf"/>
</dbReference>
<dbReference type="AlphaFoldDB" id="A0AA47MN29"/>
<keyword evidence="7" id="KW-1185">Reference proteome</keyword>
<gene>
    <name evidence="6" type="ORF">N1851_018781</name>
</gene>
<evidence type="ECO:0000256" key="2">
    <source>
        <dbReference type="ARBA" id="ARBA00022695"/>
    </source>
</evidence>
<evidence type="ECO:0008006" key="8">
    <source>
        <dbReference type="Google" id="ProtNLM"/>
    </source>
</evidence>
<protein>
    <recommendedName>
        <fullName evidence="8">Peptidase A2 domain-containing protein</fullName>
    </recommendedName>
</protein>
<dbReference type="PANTHER" id="PTHR37984">
    <property type="entry name" value="PROTEIN CBG26694"/>
    <property type="match status" value="1"/>
</dbReference>
<proteinExistence type="predicted"/>
<evidence type="ECO:0000313" key="6">
    <source>
        <dbReference type="EMBL" id="KAK0143081.1"/>
    </source>
</evidence>
<dbReference type="Gene3D" id="2.40.70.10">
    <property type="entry name" value="Acid Proteases"/>
    <property type="match status" value="1"/>
</dbReference>
<evidence type="ECO:0000256" key="3">
    <source>
        <dbReference type="ARBA" id="ARBA00022722"/>
    </source>
</evidence>
<comment type="caution">
    <text evidence="6">The sequence shown here is derived from an EMBL/GenBank/DDBJ whole genome shotgun (WGS) entry which is preliminary data.</text>
</comment>
<evidence type="ECO:0000313" key="7">
    <source>
        <dbReference type="Proteomes" id="UP001174136"/>
    </source>
</evidence>